<comment type="caution">
    <text evidence="1">The sequence shown here is derived from an EMBL/GenBank/DDBJ whole genome shotgun (WGS) entry which is preliminary data.</text>
</comment>
<dbReference type="RefSeq" id="WP_380794228.1">
    <property type="nucleotide sequence ID" value="NZ_JBHRVU010000004.1"/>
</dbReference>
<dbReference type="Proteomes" id="UP001595681">
    <property type="component" value="Unassembled WGS sequence"/>
</dbReference>
<evidence type="ECO:0000313" key="2">
    <source>
        <dbReference type="Proteomes" id="UP001595681"/>
    </source>
</evidence>
<keyword evidence="2" id="KW-1185">Reference proteome</keyword>
<dbReference type="EMBL" id="JBHRVU010000004">
    <property type="protein sequence ID" value="MFC3440892.1"/>
    <property type="molecule type" value="Genomic_DNA"/>
</dbReference>
<reference evidence="2" key="1">
    <citation type="journal article" date="2019" name="Int. J. Syst. Evol. Microbiol.">
        <title>The Global Catalogue of Microorganisms (GCM) 10K type strain sequencing project: providing services to taxonomists for standard genome sequencing and annotation.</title>
        <authorList>
            <consortium name="The Broad Institute Genomics Platform"/>
            <consortium name="The Broad Institute Genome Sequencing Center for Infectious Disease"/>
            <person name="Wu L."/>
            <person name="Ma J."/>
        </authorList>
    </citation>
    <scope>NUCLEOTIDE SEQUENCE [LARGE SCALE GENOMIC DNA]</scope>
    <source>
        <strain evidence="2">CCM 7491</strain>
    </source>
</reference>
<proteinExistence type="predicted"/>
<sequence length="57" mass="6386">MKRTSRKVLIVLILAAIGALAWHFHLFRAGDCLTQGGTWNWAGDFCRLDSMPARTPD</sequence>
<name>A0ABV7NEH0_9SPHN</name>
<evidence type="ECO:0000313" key="1">
    <source>
        <dbReference type="EMBL" id="MFC3440892.1"/>
    </source>
</evidence>
<accession>A0ABV7NEH0</accession>
<organism evidence="1 2">
    <name type="scientific">Sphingobium rhizovicinum</name>
    <dbReference type="NCBI Taxonomy" id="432308"/>
    <lineage>
        <taxon>Bacteria</taxon>
        <taxon>Pseudomonadati</taxon>
        <taxon>Pseudomonadota</taxon>
        <taxon>Alphaproteobacteria</taxon>
        <taxon>Sphingomonadales</taxon>
        <taxon>Sphingomonadaceae</taxon>
        <taxon>Sphingobium</taxon>
    </lineage>
</organism>
<gene>
    <name evidence="1" type="ORF">ACFOKF_06715</name>
</gene>
<protein>
    <submittedName>
        <fullName evidence="1">Uncharacterized protein</fullName>
    </submittedName>
</protein>